<dbReference type="AlphaFoldDB" id="A0AAE0W911"/>
<dbReference type="GO" id="GO:0019877">
    <property type="term" value="P:diaminopimelate biosynthetic process"/>
    <property type="evidence" value="ECO:0007669"/>
    <property type="project" value="UniProtKB-KW"/>
</dbReference>
<keyword evidence="9" id="KW-0963">Cytoplasm</keyword>
<evidence type="ECO:0000256" key="10">
    <source>
        <dbReference type="ARBA" id="ARBA00022605"/>
    </source>
</evidence>
<dbReference type="PANTHER" id="PTHR12128">
    <property type="entry name" value="DIHYDRODIPICOLINATE SYNTHASE"/>
    <property type="match status" value="1"/>
</dbReference>
<evidence type="ECO:0000256" key="3">
    <source>
        <dbReference type="ARBA" id="ARBA00005120"/>
    </source>
</evidence>
<comment type="catalytic activity">
    <reaction evidence="19">
        <text>L-aspartate 4-semialdehyde + pyruvate = (2S,4S)-4-hydroxy-2,3,4,5-tetrahydrodipicolinate + H2O + H(+)</text>
        <dbReference type="Rhea" id="RHEA:34171"/>
        <dbReference type="ChEBI" id="CHEBI:15361"/>
        <dbReference type="ChEBI" id="CHEBI:15377"/>
        <dbReference type="ChEBI" id="CHEBI:15378"/>
        <dbReference type="ChEBI" id="CHEBI:67139"/>
        <dbReference type="ChEBI" id="CHEBI:537519"/>
        <dbReference type="EC" id="4.3.3.7"/>
    </reaction>
</comment>
<evidence type="ECO:0000256" key="6">
    <source>
        <dbReference type="ARBA" id="ARBA00012086"/>
    </source>
</evidence>
<comment type="similarity">
    <text evidence="4 20">Belongs to the DapA family.</text>
</comment>
<comment type="pathway">
    <text evidence="3">Amino-acid biosynthesis; L-lysine biosynthesis via DAP pathway; (S)-tetrahydrodipicolinate from L-aspartate: step 3/4.</text>
</comment>
<accession>A0AAE0W911</accession>
<keyword evidence="14" id="KW-0704">Schiff base</keyword>
<evidence type="ECO:0000256" key="13">
    <source>
        <dbReference type="ARBA" id="ARBA00023239"/>
    </source>
</evidence>
<evidence type="ECO:0000256" key="15">
    <source>
        <dbReference type="ARBA" id="ARBA00030874"/>
    </source>
</evidence>
<comment type="catalytic activity">
    <reaction evidence="18">
        <text>(4S)-4-hydroxy-2-oxoglutarate = glyoxylate + pyruvate</text>
        <dbReference type="Rhea" id="RHEA:35639"/>
        <dbReference type="ChEBI" id="CHEBI:15361"/>
        <dbReference type="ChEBI" id="CHEBI:36655"/>
        <dbReference type="ChEBI" id="CHEBI:71685"/>
        <dbReference type="EC" id="4.1.3.16"/>
    </reaction>
</comment>
<evidence type="ECO:0000256" key="16">
    <source>
        <dbReference type="ARBA" id="ARBA00032879"/>
    </source>
</evidence>
<evidence type="ECO:0000256" key="9">
    <source>
        <dbReference type="ARBA" id="ARBA00022490"/>
    </source>
</evidence>
<dbReference type="GO" id="GO:0009089">
    <property type="term" value="P:lysine biosynthetic process via diaminopimelate"/>
    <property type="evidence" value="ECO:0007669"/>
    <property type="project" value="InterPro"/>
</dbReference>
<gene>
    <name evidence="23" type="ORF">CHS0354_000524</name>
</gene>
<dbReference type="EC" id="4.1.3.16" evidence="7"/>
<comment type="function">
    <text evidence="2">Catalyzes the condensation of (S)-aspartate-beta-semialdehyde [(S)-ASA] and pyruvate to 4-hydroxy-tetrahydrodipicolinate (HTPA).</text>
</comment>
<keyword evidence="13 20" id="KW-0456">Lyase</keyword>
<dbReference type="PRINTS" id="PR00146">
    <property type="entry name" value="DHPICSNTHASE"/>
</dbReference>
<feature type="binding site" evidence="22">
    <location>
        <position position="48"/>
    </location>
    <ligand>
        <name>pyruvate</name>
        <dbReference type="ChEBI" id="CHEBI:15361"/>
    </ligand>
</feature>
<dbReference type="HAMAP" id="MF_00418">
    <property type="entry name" value="DapA"/>
    <property type="match status" value="1"/>
</dbReference>
<dbReference type="InterPro" id="IPR005263">
    <property type="entry name" value="DapA"/>
</dbReference>
<dbReference type="SMART" id="SM01130">
    <property type="entry name" value="DHDPS"/>
    <property type="match status" value="1"/>
</dbReference>
<name>A0AAE0W911_9BIVA</name>
<dbReference type="SUPFAM" id="SSF51569">
    <property type="entry name" value="Aldolase"/>
    <property type="match status" value="1"/>
</dbReference>
<dbReference type="GO" id="GO:0008700">
    <property type="term" value="F:(R,S)-4-hydroxy-2-oxoglutarate aldolase activity"/>
    <property type="evidence" value="ECO:0007669"/>
    <property type="project" value="UniProtKB-EC"/>
</dbReference>
<evidence type="ECO:0000256" key="1">
    <source>
        <dbReference type="ARBA" id="ARBA00002577"/>
    </source>
</evidence>
<dbReference type="PANTHER" id="PTHR12128:SF66">
    <property type="entry name" value="4-HYDROXY-2-OXOGLUTARATE ALDOLASE, MITOCHONDRIAL"/>
    <property type="match status" value="1"/>
</dbReference>
<organism evidence="23 24">
    <name type="scientific">Potamilus streckersoni</name>
    <dbReference type="NCBI Taxonomy" id="2493646"/>
    <lineage>
        <taxon>Eukaryota</taxon>
        <taxon>Metazoa</taxon>
        <taxon>Spiralia</taxon>
        <taxon>Lophotrochozoa</taxon>
        <taxon>Mollusca</taxon>
        <taxon>Bivalvia</taxon>
        <taxon>Autobranchia</taxon>
        <taxon>Heteroconchia</taxon>
        <taxon>Palaeoheterodonta</taxon>
        <taxon>Unionida</taxon>
        <taxon>Unionoidea</taxon>
        <taxon>Unionidae</taxon>
        <taxon>Ambleminae</taxon>
        <taxon>Lampsilini</taxon>
        <taxon>Potamilus</taxon>
    </lineage>
</organism>
<reference evidence="23" key="1">
    <citation type="journal article" date="2021" name="Genome Biol. Evol.">
        <title>A High-Quality Reference Genome for a Parasitic Bivalve with Doubly Uniparental Inheritance (Bivalvia: Unionida).</title>
        <authorList>
            <person name="Smith C.H."/>
        </authorList>
    </citation>
    <scope>NUCLEOTIDE SEQUENCE</scope>
    <source>
        <strain evidence="23">CHS0354</strain>
    </source>
</reference>
<evidence type="ECO:0000256" key="12">
    <source>
        <dbReference type="ARBA" id="ARBA00023154"/>
    </source>
</evidence>
<feature type="binding site" evidence="22">
    <location>
        <position position="207"/>
    </location>
    <ligand>
        <name>pyruvate</name>
        <dbReference type="ChEBI" id="CHEBI:15361"/>
    </ligand>
</feature>
<dbReference type="PROSITE" id="PS00666">
    <property type="entry name" value="DHDPS_2"/>
    <property type="match status" value="1"/>
</dbReference>
<dbReference type="PIRSF" id="PIRSF001365">
    <property type="entry name" value="DHDPS"/>
    <property type="match status" value="1"/>
</dbReference>
<evidence type="ECO:0000256" key="11">
    <source>
        <dbReference type="ARBA" id="ARBA00022915"/>
    </source>
</evidence>
<feature type="active site" description="Schiff-base intermediate with substrate" evidence="21">
    <location>
        <position position="165"/>
    </location>
</feature>
<evidence type="ECO:0000313" key="24">
    <source>
        <dbReference type="Proteomes" id="UP001195483"/>
    </source>
</evidence>
<comment type="function">
    <text evidence="1">Catalyzes the final step in the metabolic pathway of hydroxyproline.</text>
</comment>
<evidence type="ECO:0000256" key="7">
    <source>
        <dbReference type="ARBA" id="ARBA00012215"/>
    </source>
</evidence>
<evidence type="ECO:0000256" key="8">
    <source>
        <dbReference type="ARBA" id="ARBA00018425"/>
    </source>
</evidence>
<keyword evidence="10" id="KW-0028">Amino-acid biosynthesis</keyword>
<dbReference type="InterPro" id="IPR002220">
    <property type="entry name" value="DapA-like"/>
</dbReference>
<evidence type="ECO:0000256" key="18">
    <source>
        <dbReference type="ARBA" id="ARBA00033613"/>
    </source>
</evidence>
<evidence type="ECO:0000256" key="20">
    <source>
        <dbReference type="PIRNR" id="PIRNR001365"/>
    </source>
</evidence>
<comment type="caution">
    <text evidence="23">The sequence shown here is derived from an EMBL/GenBank/DDBJ whole genome shotgun (WGS) entry which is preliminary data.</text>
</comment>
<feature type="active site" description="Proton donor/acceptor" evidence="21">
    <location>
        <position position="136"/>
    </location>
</feature>
<reference evidence="23" key="2">
    <citation type="journal article" date="2021" name="Genome Biol. Evol.">
        <title>Developing a high-quality reference genome for a parasitic bivalve with doubly uniparental inheritance (Bivalvia: Unionida).</title>
        <authorList>
            <person name="Smith C.H."/>
        </authorList>
    </citation>
    <scope>NUCLEOTIDE SEQUENCE</scope>
    <source>
        <strain evidence="23">CHS0354</strain>
        <tissue evidence="23">Mantle</tissue>
    </source>
</reference>
<comment type="catalytic activity">
    <reaction evidence="17">
        <text>(4R)-4-hydroxy-2-oxoglutarate = glyoxylate + pyruvate</text>
        <dbReference type="Rhea" id="RHEA:30687"/>
        <dbReference type="ChEBI" id="CHEBI:15361"/>
        <dbReference type="ChEBI" id="CHEBI:36655"/>
        <dbReference type="ChEBI" id="CHEBI:62213"/>
        <dbReference type="EC" id="4.1.3.16"/>
    </reaction>
</comment>
<dbReference type="InterPro" id="IPR013785">
    <property type="entry name" value="Aldolase_TIM"/>
</dbReference>
<dbReference type="EC" id="4.3.3.7" evidence="6"/>
<evidence type="ECO:0000256" key="21">
    <source>
        <dbReference type="PIRSR" id="PIRSR001365-1"/>
    </source>
</evidence>
<dbReference type="GO" id="GO:0008840">
    <property type="term" value="F:4-hydroxy-tetrahydrodipicolinate synthase activity"/>
    <property type="evidence" value="ECO:0007669"/>
    <property type="project" value="UniProtKB-EC"/>
</dbReference>
<dbReference type="Proteomes" id="UP001195483">
    <property type="component" value="Unassembled WGS sequence"/>
</dbReference>
<keyword evidence="11" id="KW-0220">Diaminopimelate biosynthesis</keyword>
<evidence type="ECO:0000256" key="4">
    <source>
        <dbReference type="ARBA" id="ARBA00007592"/>
    </source>
</evidence>
<comment type="subunit">
    <text evidence="5">Homotetramer.</text>
</comment>
<evidence type="ECO:0000256" key="14">
    <source>
        <dbReference type="ARBA" id="ARBA00023270"/>
    </source>
</evidence>
<dbReference type="InterPro" id="IPR020625">
    <property type="entry name" value="Schiff_base-form_aldolases_AS"/>
</dbReference>
<protein>
    <recommendedName>
        <fullName evidence="8">4-hydroxy-2-oxoglutarate aldolase, mitochondrial</fullName>
        <ecNumber evidence="7">4.1.3.16</ecNumber>
        <ecNumber evidence="6">4.3.3.7</ecNumber>
    </recommendedName>
    <alternativeName>
        <fullName evidence="16">Dihydrodipicolinate synthase-like</fullName>
    </alternativeName>
    <alternativeName>
        <fullName evidence="15">Probable 2-keto-4-hydroxyglutarate aldolase</fullName>
    </alternativeName>
</protein>
<evidence type="ECO:0000256" key="5">
    <source>
        <dbReference type="ARBA" id="ARBA00011881"/>
    </source>
</evidence>
<keyword evidence="12" id="KW-0457">Lysine biosynthesis</keyword>
<dbReference type="NCBIfam" id="TIGR00674">
    <property type="entry name" value="dapA"/>
    <property type="match status" value="1"/>
</dbReference>
<evidence type="ECO:0000256" key="17">
    <source>
        <dbReference type="ARBA" id="ARBA00033610"/>
    </source>
</evidence>
<evidence type="ECO:0000313" key="23">
    <source>
        <dbReference type="EMBL" id="KAK3604862.1"/>
    </source>
</evidence>
<dbReference type="GO" id="GO:0005829">
    <property type="term" value="C:cytosol"/>
    <property type="evidence" value="ECO:0007669"/>
    <property type="project" value="TreeGrafter"/>
</dbReference>
<evidence type="ECO:0000256" key="19">
    <source>
        <dbReference type="ARBA" id="ARBA00047836"/>
    </source>
</evidence>
<evidence type="ECO:0000256" key="22">
    <source>
        <dbReference type="PIRSR" id="PIRSR001365-2"/>
    </source>
</evidence>
<keyword evidence="24" id="KW-1185">Reference proteome</keyword>
<dbReference type="Gene3D" id="3.20.20.70">
    <property type="entry name" value="Aldolase class I"/>
    <property type="match status" value="1"/>
</dbReference>
<sequence>MAKNITGSCVALVTPFNLDYSIDFSALKTLVAFQIKEGTDCIIPCGTTGESTSLTLDEHRQILEVVVETTAKKIKVFAGAGSNNTLHAVSLVKQAEKAGVDGILSVAPYYNKPTQEGYKRHFMEIAAATSLPIILYNVPGRTGGNVNVDTMLELCQSIPNIISIKEASGNIQQIMSLLKNAPETVSILSGDDPLTYPMMTLGAKGVVSIAANQIPKIVKLLISLCLEKKYEEAKKIHNRYLDFFILTFIESNPIPAKYVLWKMGMINEVYRLPLLPLSNSSKKIMNTELNRLNIC</sequence>
<dbReference type="CDD" id="cd00950">
    <property type="entry name" value="DHDPS"/>
    <property type="match status" value="1"/>
</dbReference>
<evidence type="ECO:0000256" key="2">
    <source>
        <dbReference type="ARBA" id="ARBA00003294"/>
    </source>
</evidence>
<reference evidence="23" key="3">
    <citation type="submission" date="2023-05" db="EMBL/GenBank/DDBJ databases">
        <authorList>
            <person name="Smith C.H."/>
        </authorList>
    </citation>
    <scope>NUCLEOTIDE SEQUENCE</scope>
    <source>
        <strain evidence="23">CHS0354</strain>
        <tissue evidence="23">Mantle</tissue>
    </source>
</reference>
<dbReference type="Pfam" id="PF00701">
    <property type="entry name" value="DHDPS"/>
    <property type="match status" value="1"/>
</dbReference>
<proteinExistence type="inferred from homology"/>
<dbReference type="EMBL" id="JAEAOA010000085">
    <property type="protein sequence ID" value="KAK3604862.1"/>
    <property type="molecule type" value="Genomic_DNA"/>
</dbReference>